<dbReference type="GO" id="GO:0043565">
    <property type="term" value="F:sequence-specific DNA binding"/>
    <property type="evidence" value="ECO:0007669"/>
    <property type="project" value="InterPro"/>
</dbReference>
<keyword evidence="1" id="KW-0805">Transcription regulation</keyword>
<dbReference type="GO" id="GO:0003700">
    <property type="term" value="F:DNA-binding transcription factor activity"/>
    <property type="evidence" value="ECO:0007669"/>
    <property type="project" value="InterPro"/>
</dbReference>
<evidence type="ECO:0000256" key="3">
    <source>
        <dbReference type="ARBA" id="ARBA00023163"/>
    </source>
</evidence>
<feature type="domain" description="HTH araC/xylS-type" evidence="4">
    <location>
        <begin position="194"/>
        <end position="292"/>
    </location>
</feature>
<sequence>MTVESLEIEKFIVKHLCLQPSNTEDTSCCVFSVSECLKPIDAVKLNFHLVILCAAGKGEVVVGHHNFLIESNTVSIIPTSTVFSIRQISKDFDACFLLFKPDFVKNGFVKSEIMEELLYINPDYPPIFGLNQEEFNDTYYKFKKIKQEIESHSAFCLDVSRLYVLQILYDYNRVCELCLLNSDKSINRQYQVMYEFRKSVDTHFHQLKSVKEYADLMCLSPKYVSECVKNQTGLSALTLIQNRIMLEAELLLKYSQLSIKCISDQLGFASTSAFSRFFKGIKGMSPVHYQNKQEN</sequence>
<dbReference type="Gene3D" id="1.10.10.60">
    <property type="entry name" value="Homeodomain-like"/>
    <property type="match status" value="1"/>
</dbReference>
<comment type="caution">
    <text evidence="5">The sequence shown here is derived from an EMBL/GenBank/DDBJ whole genome shotgun (WGS) entry which is preliminary data.</text>
</comment>
<accession>A0A2S7IHJ2</accession>
<evidence type="ECO:0000259" key="4">
    <source>
        <dbReference type="PROSITE" id="PS01124"/>
    </source>
</evidence>
<dbReference type="InterPro" id="IPR037923">
    <property type="entry name" value="HTH-like"/>
</dbReference>
<dbReference type="RefSeq" id="WP_104715444.1">
    <property type="nucleotide sequence ID" value="NZ_PTRA01000005.1"/>
</dbReference>
<dbReference type="PROSITE" id="PS01124">
    <property type="entry name" value="HTH_ARAC_FAMILY_2"/>
    <property type="match status" value="1"/>
</dbReference>
<dbReference type="OrthoDB" id="9793451at2"/>
<keyword evidence="2" id="KW-0238">DNA-binding</keyword>
<organism evidence="5 6">
    <name type="scientific">Siphonobacter curvatus</name>
    <dbReference type="NCBI Taxonomy" id="2094562"/>
    <lineage>
        <taxon>Bacteria</taxon>
        <taxon>Pseudomonadati</taxon>
        <taxon>Bacteroidota</taxon>
        <taxon>Cytophagia</taxon>
        <taxon>Cytophagales</taxon>
        <taxon>Cytophagaceae</taxon>
        <taxon>Siphonobacter</taxon>
    </lineage>
</organism>
<evidence type="ECO:0000256" key="1">
    <source>
        <dbReference type="ARBA" id="ARBA00023015"/>
    </source>
</evidence>
<evidence type="ECO:0000256" key="2">
    <source>
        <dbReference type="ARBA" id="ARBA00023125"/>
    </source>
</evidence>
<gene>
    <name evidence="5" type="ORF">C5O19_21555</name>
</gene>
<evidence type="ECO:0000313" key="5">
    <source>
        <dbReference type="EMBL" id="PQA55128.1"/>
    </source>
</evidence>
<keyword evidence="3" id="KW-0804">Transcription</keyword>
<dbReference type="SUPFAM" id="SSF46689">
    <property type="entry name" value="Homeodomain-like"/>
    <property type="match status" value="1"/>
</dbReference>
<name>A0A2S7IHJ2_9BACT</name>
<dbReference type="InterPro" id="IPR018060">
    <property type="entry name" value="HTH_AraC"/>
</dbReference>
<dbReference type="AlphaFoldDB" id="A0A2S7IHJ2"/>
<proteinExistence type="predicted"/>
<reference evidence="6" key="1">
    <citation type="submission" date="2018-02" db="EMBL/GenBank/DDBJ databases">
        <title>Genome sequencing of Solimonas sp. HR-BB.</title>
        <authorList>
            <person name="Lee Y."/>
            <person name="Jeon C.O."/>
        </authorList>
    </citation>
    <scope>NUCLEOTIDE SEQUENCE [LARGE SCALE GENOMIC DNA]</scope>
    <source>
        <strain evidence="6">HR-U</strain>
    </source>
</reference>
<dbReference type="SMART" id="SM00342">
    <property type="entry name" value="HTH_ARAC"/>
    <property type="match status" value="1"/>
</dbReference>
<dbReference type="Pfam" id="PF12833">
    <property type="entry name" value="HTH_18"/>
    <property type="match status" value="1"/>
</dbReference>
<dbReference type="EMBL" id="PTRA01000005">
    <property type="protein sequence ID" value="PQA55128.1"/>
    <property type="molecule type" value="Genomic_DNA"/>
</dbReference>
<dbReference type="InterPro" id="IPR009057">
    <property type="entry name" value="Homeodomain-like_sf"/>
</dbReference>
<keyword evidence="6" id="KW-1185">Reference proteome</keyword>
<dbReference type="SUPFAM" id="SSF51215">
    <property type="entry name" value="Regulatory protein AraC"/>
    <property type="match status" value="1"/>
</dbReference>
<evidence type="ECO:0000313" key="6">
    <source>
        <dbReference type="Proteomes" id="UP000239590"/>
    </source>
</evidence>
<dbReference type="PANTHER" id="PTHR43280">
    <property type="entry name" value="ARAC-FAMILY TRANSCRIPTIONAL REGULATOR"/>
    <property type="match status" value="1"/>
</dbReference>
<protein>
    <submittedName>
        <fullName evidence="5">AraC family transcriptional regulator</fullName>
    </submittedName>
</protein>
<dbReference type="Proteomes" id="UP000239590">
    <property type="component" value="Unassembled WGS sequence"/>
</dbReference>
<dbReference type="PANTHER" id="PTHR43280:SF32">
    <property type="entry name" value="TRANSCRIPTIONAL REGULATORY PROTEIN"/>
    <property type="match status" value="1"/>
</dbReference>